<evidence type="ECO:0000313" key="1">
    <source>
        <dbReference type="EMBL" id="ETW29673.1"/>
    </source>
</evidence>
<evidence type="ECO:0000313" key="2">
    <source>
        <dbReference type="Proteomes" id="UP000030656"/>
    </source>
</evidence>
<dbReference type="EMBL" id="KI927957">
    <property type="protein sequence ID" value="ETW29673.1"/>
    <property type="molecule type" value="Genomic_DNA"/>
</dbReference>
<gene>
    <name evidence="1" type="ORF">PFFCH_02943</name>
</gene>
<protein>
    <submittedName>
        <fullName evidence="1">Uncharacterized protein</fullName>
    </submittedName>
</protein>
<sequence>MNEHINCYIKDLNFDGLGNYLFENLKHIEEIGTCICSHNLTIIINILEKCGKKIKNENLLDQLFNEIISEEHVDTVLLYMKNYVYFLYKIIYHFDKFQNIENNKKLCENFLTFSIYLIIYYEQNEFIEQLLLSLIHNLENKKKKNGYKKYILFQLEKNFYDLYCFIHLPDFIFINSFLIYSFASLSNNPNDRTKNNFNNIITNLQKINIFFEKIHSSVYNDENTNGHLIDDVNILTQKINKDKNNYDIKYIKKTKIIHDTISNHNIKLIYNEKNHFSLLYKYINLSFDTDTYSLDQKEYEGNYDVTNINVNNFLLLLKILSPSFFIWTATNTKFKQKEKKNKYEKNDTVTQNSNNTEITKQNYKYKHMYIINNTENINYLKETSDSFFFFFWYLLSLNQTSTKWNESINTLMDHIINHFFFFFQNCHPFVHGENERKSLSYHPFIHKNNLQTYLCNGNQIESIENLQNKEKKNFIHTSIHYNTFCEITSELLFRNKNKILLNLKNLIIWGYISPDDTDEMNFFNIANIFIFNSNNCHLFKRHEYVHQYIHKLFSNEKHVFLFYNYTLFKKTYECKTLNFKYMDNFSNYISSFILNIIFSLTKYYLTSSFFCGQVKIMNSTIKEKKNSEQAITLAKINKQEIKEKKKEQNKINSNNDINNISKNDTNLLQKGEYQNIEINHLSNLLPKDNTLNELSSNIINLYFHFNNYTYDERIEHLFNELLFICFKFINYPLKHVQLCCLSTIVEIITKMNIYNHIEYIDKKSDTFLTFLYDESFDKNDIIKCYMHIKCKLTKHINIKLVKSIEHLIQIFNLKLCNKTLCSIICKHILISFYYHPSVLPIILYKYIQIIMYLMESNSINIILDSLKCLHILYKINPQEIKTFNHDIIYRLHLLFNVFNQNDKNIENHVSFNSINQFEYSKDNNYISSNNITSYLKKFYFNNIQIEKRREEMLLHIKLILYSIYVITPPDEYLSSLKIFEYYPKEYEVSIIISSSINSCISKINVNIKISFY</sequence>
<proteinExistence type="predicted"/>
<accession>A0A024VN06</accession>
<organism evidence="1 2">
    <name type="scientific">Plasmodium falciparum FCH/4</name>
    <dbReference type="NCBI Taxonomy" id="1036724"/>
    <lineage>
        <taxon>Eukaryota</taxon>
        <taxon>Sar</taxon>
        <taxon>Alveolata</taxon>
        <taxon>Apicomplexa</taxon>
        <taxon>Aconoidasida</taxon>
        <taxon>Haemosporida</taxon>
        <taxon>Plasmodiidae</taxon>
        <taxon>Plasmodium</taxon>
        <taxon>Plasmodium (Laverania)</taxon>
    </lineage>
</organism>
<dbReference type="AlphaFoldDB" id="A0A024VN06"/>
<reference evidence="1 2" key="2">
    <citation type="submission" date="2013-02" db="EMBL/GenBank/DDBJ databases">
        <title>The Genome Sequence of Plasmodium falciparum FCH/4.</title>
        <authorList>
            <consortium name="The Broad Institute Genome Sequencing Platform"/>
            <consortium name="The Broad Institute Genome Sequencing Center for Infectious Disease"/>
            <person name="Neafsey D."/>
            <person name="Cheeseman I."/>
            <person name="Volkman S."/>
            <person name="Adams J."/>
            <person name="Walker B."/>
            <person name="Young S.K."/>
            <person name="Zeng Q."/>
            <person name="Gargeya S."/>
            <person name="Fitzgerald M."/>
            <person name="Haas B."/>
            <person name="Abouelleil A."/>
            <person name="Alvarado L."/>
            <person name="Arachchi H.M."/>
            <person name="Berlin A.M."/>
            <person name="Chapman S.B."/>
            <person name="Dewar J."/>
            <person name="Goldberg J."/>
            <person name="Griggs A."/>
            <person name="Gujja S."/>
            <person name="Hansen M."/>
            <person name="Howarth C."/>
            <person name="Imamovic A."/>
            <person name="Larimer J."/>
            <person name="McCowan C."/>
            <person name="Murphy C."/>
            <person name="Neiman D."/>
            <person name="Pearson M."/>
            <person name="Priest M."/>
            <person name="Roberts A."/>
            <person name="Saif S."/>
            <person name="Shea T."/>
            <person name="Sisk P."/>
            <person name="Sykes S."/>
            <person name="Wortman J."/>
            <person name="Nusbaum C."/>
            <person name="Birren B."/>
        </authorList>
    </citation>
    <scope>NUCLEOTIDE SEQUENCE [LARGE SCALE GENOMIC DNA]</scope>
    <source>
        <strain evidence="1 2">FCH/4</strain>
    </source>
</reference>
<dbReference type="Proteomes" id="UP000030656">
    <property type="component" value="Unassembled WGS sequence"/>
</dbReference>
<name>A0A024VN06_PLAFA</name>
<dbReference type="OrthoDB" id="372066at2759"/>
<reference evidence="1 2" key="1">
    <citation type="submission" date="2013-02" db="EMBL/GenBank/DDBJ databases">
        <title>The Genome Annotation of Plasmodium falciparum FCH/4.</title>
        <authorList>
            <consortium name="The Broad Institute Genome Sequencing Platform"/>
            <consortium name="The Broad Institute Genome Sequencing Center for Infectious Disease"/>
            <person name="Neafsey D."/>
            <person name="Hoffman S."/>
            <person name="Volkman S."/>
            <person name="Rosenthal P."/>
            <person name="Walker B."/>
            <person name="Young S.K."/>
            <person name="Zeng Q."/>
            <person name="Gargeya S."/>
            <person name="Fitzgerald M."/>
            <person name="Haas B."/>
            <person name="Abouelleil A."/>
            <person name="Allen A.W."/>
            <person name="Alvarado L."/>
            <person name="Arachchi H.M."/>
            <person name="Berlin A.M."/>
            <person name="Chapman S.B."/>
            <person name="Gainer-Dewar J."/>
            <person name="Goldberg J."/>
            <person name="Griggs A."/>
            <person name="Gujja S."/>
            <person name="Hansen M."/>
            <person name="Howarth C."/>
            <person name="Imamovic A."/>
            <person name="Ireland A."/>
            <person name="Larimer J."/>
            <person name="McCowan C."/>
            <person name="Murphy C."/>
            <person name="Pearson M."/>
            <person name="Poon T.W."/>
            <person name="Priest M."/>
            <person name="Roberts A."/>
            <person name="Saif S."/>
            <person name="Shea T."/>
            <person name="Sisk P."/>
            <person name="Sykes S."/>
            <person name="Wortman J."/>
            <person name="Nusbaum C."/>
            <person name="Birren B."/>
        </authorList>
    </citation>
    <scope>NUCLEOTIDE SEQUENCE [LARGE SCALE GENOMIC DNA]</scope>
    <source>
        <strain evidence="1 2">FCH/4</strain>
    </source>
</reference>